<feature type="transmembrane region" description="Helical" evidence="1">
    <location>
        <begin position="52"/>
        <end position="74"/>
    </location>
</feature>
<evidence type="ECO:0000313" key="4">
    <source>
        <dbReference type="Proteomes" id="UP000092154"/>
    </source>
</evidence>
<dbReference type="Pfam" id="PF20151">
    <property type="entry name" value="DUF6533"/>
    <property type="match status" value="1"/>
</dbReference>
<dbReference type="InParanoid" id="A0A1B7MIH3"/>
<protein>
    <recommendedName>
        <fullName evidence="2">DUF6533 domain-containing protein</fullName>
    </recommendedName>
</protein>
<evidence type="ECO:0000256" key="1">
    <source>
        <dbReference type="SAM" id="Phobius"/>
    </source>
</evidence>
<keyword evidence="1" id="KW-0472">Membrane</keyword>
<keyword evidence="4" id="KW-1185">Reference proteome</keyword>
<dbReference type="Proteomes" id="UP000092154">
    <property type="component" value="Unassembled WGS sequence"/>
</dbReference>
<evidence type="ECO:0000313" key="3">
    <source>
        <dbReference type="EMBL" id="OAX32401.1"/>
    </source>
</evidence>
<dbReference type="OrthoDB" id="2675680at2759"/>
<feature type="transmembrane region" description="Helical" evidence="1">
    <location>
        <begin position="20"/>
        <end position="40"/>
    </location>
</feature>
<dbReference type="InterPro" id="IPR045340">
    <property type="entry name" value="DUF6533"/>
</dbReference>
<keyword evidence="1" id="KW-0812">Transmembrane</keyword>
<accession>A0A1B7MIH3</accession>
<evidence type="ECO:0000259" key="2">
    <source>
        <dbReference type="Pfam" id="PF20151"/>
    </source>
</evidence>
<reference evidence="3 4" key="1">
    <citation type="submission" date="2016-06" db="EMBL/GenBank/DDBJ databases">
        <title>Comparative genomics of the ectomycorrhizal sister species Rhizopogon vinicolor and Rhizopogon vesiculosus (Basidiomycota: Boletales) reveals a divergence of the mating type B locus.</title>
        <authorList>
            <consortium name="DOE Joint Genome Institute"/>
            <person name="Mujic A.B."/>
            <person name="Kuo A."/>
            <person name="Tritt A."/>
            <person name="Lipzen A."/>
            <person name="Chen C."/>
            <person name="Johnson J."/>
            <person name="Sharma A."/>
            <person name="Barry K."/>
            <person name="Grigoriev I.V."/>
            <person name="Spatafora J.W."/>
        </authorList>
    </citation>
    <scope>NUCLEOTIDE SEQUENCE [LARGE SCALE GENOMIC DNA]</scope>
    <source>
        <strain evidence="3 4">AM-OR11-026</strain>
    </source>
</reference>
<sequence>MTIVSDDPSWWPLIETNGIFTYFTFACFAAVIYDWALTFGQEVELVWRQRRSLVTVLYLILRYSGFLYPLYVLLGDQYGDRVLISHLS</sequence>
<keyword evidence="1" id="KW-1133">Transmembrane helix</keyword>
<dbReference type="EMBL" id="KV449018">
    <property type="protein sequence ID" value="OAX32401.1"/>
    <property type="molecule type" value="Genomic_DNA"/>
</dbReference>
<name>A0A1B7MIH3_9AGAM</name>
<proteinExistence type="predicted"/>
<gene>
    <name evidence="3" type="ORF">K503DRAFT_609088</name>
</gene>
<feature type="domain" description="DUF6533" evidence="2">
    <location>
        <begin position="22"/>
        <end position="67"/>
    </location>
</feature>
<dbReference type="AlphaFoldDB" id="A0A1B7MIH3"/>
<organism evidence="3 4">
    <name type="scientific">Rhizopogon vinicolor AM-OR11-026</name>
    <dbReference type="NCBI Taxonomy" id="1314800"/>
    <lineage>
        <taxon>Eukaryota</taxon>
        <taxon>Fungi</taxon>
        <taxon>Dikarya</taxon>
        <taxon>Basidiomycota</taxon>
        <taxon>Agaricomycotina</taxon>
        <taxon>Agaricomycetes</taxon>
        <taxon>Agaricomycetidae</taxon>
        <taxon>Boletales</taxon>
        <taxon>Suillineae</taxon>
        <taxon>Rhizopogonaceae</taxon>
        <taxon>Rhizopogon</taxon>
    </lineage>
</organism>